<name>A0A6G0YUN2_APHCR</name>
<comment type="caution">
    <text evidence="1">The sequence shown here is derived from an EMBL/GenBank/DDBJ whole genome shotgun (WGS) entry which is preliminary data.</text>
</comment>
<dbReference type="OrthoDB" id="10057935at2759"/>
<dbReference type="Pfam" id="PF15074">
    <property type="entry name" value="CFAP90"/>
    <property type="match status" value="1"/>
</dbReference>
<accession>A0A6G0YUN2</accession>
<dbReference type="AlphaFoldDB" id="A0A6G0YUN2"/>
<evidence type="ECO:0000313" key="1">
    <source>
        <dbReference type="EMBL" id="KAF0761657.1"/>
    </source>
</evidence>
<evidence type="ECO:0000313" key="2">
    <source>
        <dbReference type="Proteomes" id="UP000478052"/>
    </source>
</evidence>
<reference evidence="1 2" key="1">
    <citation type="submission" date="2019-08" db="EMBL/GenBank/DDBJ databases">
        <title>Whole genome of Aphis craccivora.</title>
        <authorList>
            <person name="Voronova N.V."/>
            <person name="Shulinski R.S."/>
            <person name="Bandarenka Y.V."/>
            <person name="Zhorov D.G."/>
            <person name="Warner D."/>
        </authorList>
    </citation>
    <scope>NUCLEOTIDE SEQUENCE [LARGE SCALE GENOMIC DNA]</scope>
    <source>
        <strain evidence="1">180601</strain>
        <tissue evidence="1">Whole Body</tissue>
    </source>
</reference>
<keyword evidence="2" id="KW-1185">Reference proteome</keyword>
<dbReference type="InterPro" id="IPR027901">
    <property type="entry name" value="CFAP90"/>
</dbReference>
<dbReference type="EMBL" id="VUJU01002332">
    <property type="protein sequence ID" value="KAF0761657.1"/>
    <property type="molecule type" value="Genomic_DNA"/>
</dbReference>
<protein>
    <submittedName>
        <fullName evidence="1">Uncharacterized protein</fullName>
    </submittedName>
</protein>
<dbReference type="Proteomes" id="UP000478052">
    <property type="component" value="Unassembled WGS sequence"/>
</dbReference>
<proteinExistence type="predicted"/>
<sequence length="121" mass="14309">MADWHTPTQVQRALAIMWTKLEKSTVPLKDISEENLISYFGIKKPVPQKLQYELLFNSNESFDLKSKKDSWRSQKEIQDNIYKEEDQRTIPVVTSHFIGHRLKNLEGRLLSNYICKEKNNK</sequence>
<gene>
    <name evidence="1" type="ORF">FWK35_00007827</name>
</gene>
<organism evidence="1 2">
    <name type="scientific">Aphis craccivora</name>
    <name type="common">Cowpea aphid</name>
    <dbReference type="NCBI Taxonomy" id="307492"/>
    <lineage>
        <taxon>Eukaryota</taxon>
        <taxon>Metazoa</taxon>
        <taxon>Ecdysozoa</taxon>
        <taxon>Arthropoda</taxon>
        <taxon>Hexapoda</taxon>
        <taxon>Insecta</taxon>
        <taxon>Pterygota</taxon>
        <taxon>Neoptera</taxon>
        <taxon>Paraneoptera</taxon>
        <taxon>Hemiptera</taxon>
        <taxon>Sternorrhyncha</taxon>
        <taxon>Aphidomorpha</taxon>
        <taxon>Aphidoidea</taxon>
        <taxon>Aphididae</taxon>
        <taxon>Aphidini</taxon>
        <taxon>Aphis</taxon>
        <taxon>Aphis</taxon>
    </lineage>
</organism>